<keyword evidence="4 5" id="KW-0472">Membrane</keyword>
<dbReference type="GO" id="GO:0022857">
    <property type="term" value="F:transmembrane transporter activity"/>
    <property type="evidence" value="ECO:0007669"/>
    <property type="project" value="InterPro"/>
</dbReference>
<feature type="transmembrane region" description="Helical" evidence="5">
    <location>
        <begin position="202"/>
        <end position="223"/>
    </location>
</feature>
<evidence type="ECO:0000256" key="2">
    <source>
        <dbReference type="ARBA" id="ARBA00022692"/>
    </source>
</evidence>
<dbReference type="AlphaFoldDB" id="A0A8B8DR76"/>
<sequence length="264" mass="29206">MANGRLDEAEKVVRKAAKMNKLSFESVISKVKAKMEELESLKEDKVVVDKISTNPDITIVAVSNSLTYYGLNLTSPTLYGDRFLNFFFLGVIEYASAITEYLLLNRIGRKKTLFYLMALAGVSPLIATLISTFRGTSVSLGYLSTCMVLLGKYGISGAFSSIFLYTSALYPTNLRNSGYGYASVFARVGSVLAPFSSTFHSYVSWGPGVVFSIMCFLSTIMTCHLPETRDHELPTTIEELKMWYKTHSGVKMSGKKLENGTVKM</sequence>
<feature type="transmembrane region" description="Helical" evidence="5">
    <location>
        <begin position="113"/>
        <end position="133"/>
    </location>
</feature>
<evidence type="ECO:0000313" key="7">
    <source>
        <dbReference type="RefSeq" id="XP_022330335.1"/>
    </source>
</evidence>
<dbReference type="InterPro" id="IPR011701">
    <property type="entry name" value="MFS"/>
</dbReference>
<evidence type="ECO:0000256" key="3">
    <source>
        <dbReference type="ARBA" id="ARBA00022989"/>
    </source>
</evidence>
<name>A0A8B8DR76_CRAVI</name>
<dbReference type="Proteomes" id="UP000694844">
    <property type="component" value="Chromosome 4"/>
</dbReference>
<organism evidence="6 7">
    <name type="scientific">Crassostrea virginica</name>
    <name type="common">Eastern oyster</name>
    <dbReference type="NCBI Taxonomy" id="6565"/>
    <lineage>
        <taxon>Eukaryota</taxon>
        <taxon>Metazoa</taxon>
        <taxon>Spiralia</taxon>
        <taxon>Lophotrochozoa</taxon>
        <taxon>Mollusca</taxon>
        <taxon>Bivalvia</taxon>
        <taxon>Autobranchia</taxon>
        <taxon>Pteriomorphia</taxon>
        <taxon>Ostreida</taxon>
        <taxon>Ostreoidea</taxon>
        <taxon>Ostreidae</taxon>
        <taxon>Crassostrea</taxon>
    </lineage>
</organism>
<keyword evidence="6" id="KW-1185">Reference proteome</keyword>
<dbReference type="RefSeq" id="XP_022330335.1">
    <property type="nucleotide sequence ID" value="XM_022474627.1"/>
</dbReference>
<dbReference type="Pfam" id="PF07690">
    <property type="entry name" value="MFS_1"/>
    <property type="match status" value="1"/>
</dbReference>
<dbReference type="GeneID" id="111128782"/>
<keyword evidence="3 5" id="KW-1133">Transmembrane helix</keyword>
<evidence type="ECO:0000256" key="5">
    <source>
        <dbReference type="SAM" id="Phobius"/>
    </source>
</evidence>
<dbReference type="KEGG" id="cvn:111128782"/>
<feature type="transmembrane region" description="Helical" evidence="5">
    <location>
        <begin position="83"/>
        <end position="104"/>
    </location>
</feature>
<feature type="transmembrane region" description="Helical" evidence="5">
    <location>
        <begin position="139"/>
        <end position="166"/>
    </location>
</feature>
<dbReference type="InterPro" id="IPR036259">
    <property type="entry name" value="MFS_trans_sf"/>
</dbReference>
<proteinExistence type="predicted"/>
<dbReference type="OrthoDB" id="6154409at2759"/>
<dbReference type="GO" id="GO:0016020">
    <property type="term" value="C:membrane"/>
    <property type="evidence" value="ECO:0007669"/>
    <property type="project" value="UniProtKB-SubCell"/>
</dbReference>
<evidence type="ECO:0000256" key="1">
    <source>
        <dbReference type="ARBA" id="ARBA00004141"/>
    </source>
</evidence>
<protein>
    <submittedName>
        <fullName evidence="7">Solute carrier family 22 member 5-like</fullName>
    </submittedName>
</protein>
<evidence type="ECO:0000313" key="6">
    <source>
        <dbReference type="Proteomes" id="UP000694844"/>
    </source>
</evidence>
<evidence type="ECO:0000256" key="4">
    <source>
        <dbReference type="ARBA" id="ARBA00023136"/>
    </source>
</evidence>
<feature type="transmembrane region" description="Helical" evidence="5">
    <location>
        <begin position="178"/>
        <end position="196"/>
    </location>
</feature>
<dbReference type="SUPFAM" id="SSF103473">
    <property type="entry name" value="MFS general substrate transporter"/>
    <property type="match status" value="1"/>
</dbReference>
<dbReference type="PANTHER" id="PTHR24064">
    <property type="entry name" value="SOLUTE CARRIER FAMILY 22 MEMBER"/>
    <property type="match status" value="1"/>
</dbReference>
<comment type="subcellular location">
    <subcellularLocation>
        <location evidence="1">Membrane</location>
        <topology evidence="1">Multi-pass membrane protein</topology>
    </subcellularLocation>
</comment>
<dbReference type="Gene3D" id="1.20.1250.20">
    <property type="entry name" value="MFS general substrate transporter like domains"/>
    <property type="match status" value="1"/>
</dbReference>
<gene>
    <name evidence="7" type="primary">LOC111128782</name>
</gene>
<reference evidence="7" key="1">
    <citation type="submission" date="2025-08" db="UniProtKB">
        <authorList>
            <consortium name="RefSeq"/>
        </authorList>
    </citation>
    <scope>IDENTIFICATION</scope>
    <source>
        <tissue evidence="7">Whole sample</tissue>
    </source>
</reference>
<accession>A0A8B8DR76</accession>
<keyword evidence="2 5" id="KW-0812">Transmembrane</keyword>